<dbReference type="Gene3D" id="3.30.760.10">
    <property type="entry name" value="RNA Cap, Translation Initiation Factor Eif4e"/>
    <property type="match status" value="1"/>
</dbReference>
<feature type="region of interest" description="Disordered" evidence="1">
    <location>
        <begin position="187"/>
        <end position="236"/>
    </location>
</feature>
<dbReference type="EMBL" id="BPLQ01008906">
    <property type="protein sequence ID" value="GIY40279.1"/>
    <property type="molecule type" value="Genomic_DNA"/>
</dbReference>
<feature type="non-terminal residue" evidence="2">
    <location>
        <position position="337"/>
    </location>
</feature>
<protein>
    <submittedName>
        <fullName evidence="2">Uncharacterized protein</fullName>
    </submittedName>
</protein>
<evidence type="ECO:0000313" key="2">
    <source>
        <dbReference type="EMBL" id="GIY40279.1"/>
    </source>
</evidence>
<keyword evidence="3" id="KW-1185">Reference proteome</keyword>
<dbReference type="Proteomes" id="UP001054837">
    <property type="component" value="Unassembled WGS sequence"/>
</dbReference>
<evidence type="ECO:0000313" key="3">
    <source>
        <dbReference type="Proteomes" id="UP001054837"/>
    </source>
</evidence>
<sequence length="337" mass="39071">MDNILLPSQCKDKEYIYMPSDPDDFEEVTYRQGGKWMLYTEDINHDSHWKSLLPLYHEGLILGLKASAAKTTELQIKINSPYKIIMCYTEDSDDLEYVSKVVRAIRSATKYGRIMYYKSNAASMDGLYHHEGKTSVSKYMHTVNGQLFIRDSYNRWRMDSVKNILHYTMENNKASADEIFRFDKGALSDDSDSDESENTSKDDYDEDCSANNKGQKNSYEEIWSPQSTSTGKEIESVQDQLRKVRIRKTGKCLIKKSNTKRGSWSLKCDFQRKDFQGLTEADRVWSSLNDLMRKEPAIINLRPTKFSTEHGFTYINCPTPDNTDEDFILKVANIMRK</sequence>
<reference evidence="2 3" key="1">
    <citation type="submission" date="2021-06" db="EMBL/GenBank/DDBJ databases">
        <title>Caerostris darwini draft genome.</title>
        <authorList>
            <person name="Kono N."/>
            <person name="Arakawa K."/>
        </authorList>
    </citation>
    <scope>NUCLEOTIDE SEQUENCE [LARGE SCALE GENOMIC DNA]</scope>
</reference>
<accession>A0AAV4T2B7</accession>
<proteinExistence type="predicted"/>
<dbReference type="Pfam" id="PF08939">
    <property type="entry name" value="Bles03"/>
    <property type="match status" value="1"/>
</dbReference>
<feature type="compositionally biased region" description="Acidic residues" evidence="1">
    <location>
        <begin position="189"/>
        <end position="208"/>
    </location>
</feature>
<gene>
    <name evidence="2" type="primary">AVEN_183043_1</name>
    <name evidence="2" type="ORF">CDAR_604361</name>
</gene>
<dbReference type="InterPro" id="IPR023398">
    <property type="entry name" value="TIF_eIF4e-like"/>
</dbReference>
<comment type="caution">
    <text evidence="2">The sequence shown here is derived from an EMBL/GenBank/DDBJ whole genome shotgun (WGS) entry which is preliminary data.</text>
</comment>
<name>A0AAV4T2B7_9ARAC</name>
<dbReference type="SUPFAM" id="SSF55418">
    <property type="entry name" value="eIF4e-like"/>
    <property type="match status" value="1"/>
</dbReference>
<evidence type="ECO:0000256" key="1">
    <source>
        <dbReference type="SAM" id="MobiDB-lite"/>
    </source>
</evidence>
<dbReference type="InterPro" id="IPR015034">
    <property type="entry name" value="Bles03"/>
</dbReference>
<organism evidence="2 3">
    <name type="scientific">Caerostris darwini</name>
    <dbReference type="NCBI Taxonomy" id="1538125"/>
    <lineage>
        <taxon>Eukaryota</taxon>
        <taxon>Metazoa</taxon>
        <taxon>Ecdysozoa</taxon>
        <taxon>Arthropoda</taxon>
        <taxon>Chelicerata</taxon>
        <taxon>Arachnida</taxon>
        <taxon>Araneae</taxon>
        <taxon>Araneomorphae</taxon>
        <taxon>Entelegynae</taxon>
        <taxon>Araneoidea</taxon>
        <taxon>Araneidae</taxon>
        <taxon>Caerostris</taxon>
    </lineage>
</organism>
<dbReference type="AlphaFoldDB" id="A0AAV4T2B7"/>